<dbReference type="SUPFAM" id="SSF48295">
    <property type="entry name" value="TrpR-like"/>
    <property type="match status" value="1"/>
</dbReference>
<feature type="compositionally biased region" description="Polar residues" evidence="8">
    <location>
        <begin position="106"/>
        <end position="117"/>
    </location>
</feature>
<name>A0A6J6ZCZ9_9ZZZZ</name>
<dbReference type="GO" id="GO:0006275">
    <property type="term" value="P:regulation of DNA replication"/>
    <property type="evidence" value="ECO:0007669"/>
    <property type="project" value="InterPro"/>
</dbReference>
<keyword evidence="4" id="KW-0547">Nucleotide-binding</keyword>
<dbReference type="SUPFAM" id="SSF52540">
    <property type="entry name" value="P-loop containing nucleoside triphosphate hydrolases"/>
    <property type="match status" value="1"/>
</dbReference>
<dbReference type="GO" id="GO:0006270">
    <property type="term" value="P:DNA replication initiation"/>
    <property type="evidence" value="ECO:0007669"/>
    <property type="project" value="InterPro"/>
</dbReference>
<evidence type="ECO:0000256" key="2">
    <source>
        <dbReference type="ARBA" id="ARBA00022490"/>
    </source>
</evidence>
<evidence type="ECO:0000259" key="9">
    <source>
        <dbReference type="SMART" id="SM00382"/>
    </source>
</evidence>
<proteinExistence type="inferred from homology"/>
<organism evidence="11">
    <name type="scientific">freshwater metagenome</name>
    <dbReference type="NCBI Taxonomy" id="449393"/>
    <lineage>
        <taxon>unclassified sequences</taxon>
        <taxon>metagenomes</taxon>
        <taxon>ecological metagenomes</taxon>
    </lineage>
</organism>
<evidence type="ECO:0000256" key="1">
    <source>
        <dbReference type="ARBA" id="ARBA00006583"/>
    </source>
</evidence>
<evidence type="ECO:0000256" key="3">
    <source>
        <dbReference type="ARBA" id="ARBA00022705"/>
    </source>
</evidence>
<evidence type="ECO:0000259" key="10">
    <source>
        <dbReference type="SMART" id="SM00760"/>
    </source>
</evidence>
<evidence type="ECO:0000313" key="12">
    <source>
        <dbReference type="EMBL" id="CAB4872923.1"/>
    </source>
</evidence>
<dbReference type="Gene3D" id="3.40.50.300">
    <property type="entry name" value="P-loop containing nucleotide triphosphate hydrolases"/>
    <property type="match status" value="1"/>
</dbReference>
<dbReference type="InterPro" id="IPR003593">
    <property type="entry name" value="AAA+_ATPase"/>
</dbReference>
<dbReference type="PRINTS" id="PR00051">
    <property type="entry name" value="DNAA"/>
</dbReference>
<evidence type="ECO:0000313" key="13">
    <source>
        <dbReference type="EMBL" id="CAB5008264.1"/>
    </source>
</evidence>
<accession>A0A6J6ZCZ9</accession>
<keyword evidence="3" id="KW-0235">DNA replication</keyword>
<evidence type="ECO:0000256" key="8">
    <source>
        <dbReference type="SAM" id="MobiDB-lite"/>
    </source>
</evidence>
<evidence type="ECO:0000256" key="6">
    <source>
        <dbReference type="ARBA" id="ARBA00023121"/>
    </source>
</evidence>
<dbReference type="Gene3D" id="1.10.8.60">
    <property type="match status" value="1"/>
</dbReference>
<dbReference type="EMBL" id="CAFBPM010000001">
    <property type="protein sequence ID" value="CAB5008264.1"/>
    <property type="molecule type" value="Genomic_DNA"/>
</dbReference>
<dbReference type="EMBL" id="CAFABE010000004">
    <property type="protein sequence ID" value="CAB4817038.1"/>
    <property type="molecule type" value="Genomic_DNA"/>
</dbReference>
<dbReference type="InterPro" id="IPR013159">
    <property type="entry name" value="DnaA_C"/>
</dbReference>
<dbReference type="GO" id="GO:0003688">
    <property type="term" value="F:DNA replication origin binding"/>
    <property type="evidence" value="ECO:0007669"/>
    <property type="project" value="InterPro"/>
</dbReference>
<protein>
    <submittedName>
        <fullName evidence="11">Unannotated protein</fullName>
    </submittedName>
</protein>
<dbReference type="GO" id="GO:0005886">
    <property type="term" value="C:plasma membrane"/>
    <property type="evidence" value="ECO:0007669"/>
    <property type="project" value="TreeGrafter"/>
</dbReference>
<feature type="domain" description="Chromosomal replication initiator DnaA C-terminal" evidence="10">
    <location>
        <begin position="364"/>
        <end position="433"/>
    </location>
</feature>
<dbReference type="SMART" id="SM00382">
    <property type="entry name" value="AAA"/>
    <property type="match status" value="1"/>
</dbReference>
<dbReference type="FunFam" id="1.10.8.60:FF:000003">
    <property type="entry name" value="Chromosomal replication initiator protein DnaA"/>
    <property type="match status" value="1"/>
</dbReference>
<dbReference type="CDD" id="cd00009">
    <property type="entry name" value="AAA"/>
    <property type="match status" value="1"/>
</dbReference>
<dbReference type="InterPro" id="IPR024633">
    <property type="entry name" value="DnaA_N_dom"/>
</dbReference>
<dbReference type="InterPro" id="IPR001957">
    <property type="entry name" value="Chromosome_initiator_DnaA"/>
</dbReference>
<dbReference type="Pfam" id="PF08299">
    <property type="entry name" value="Bac_DnaA_C"/>
    <property type="match status" value="1"/>
</dbReference>
<reference evidence="11" key="1">
    <citation type="submission" date="2020-05" db="EMBL/GenBank/DDBJ databases">
        <authorList>
            <person name="Chiriac C."/>
            <person name="Salcher M."/>
            <person name="Ghai R."/>
            <person name="Kavagutti S V."/>
        </authorList>
    </citation>
    <scope>NUCLEOTIDE SEQUENCE</scope>
</reference>
<gene>
    <name evidence="11" type="ORF">UFOPK3164_00144</name>
    <name evidence="12" type="ORF">UFOPK3427_00925</name>
    <name evidence="13" type="ORF">UFOPK4112_00160</name>
</gene>
<dbReference type="Pfam" id="PF00308">
    <property type="entry name" value="Bac_DnaA"/>
    <property type="match status" value="1"/>
</dbReference>
<dbReference type="GO" id="GO:0005524">
    <property type="term" value="F:ATP binding"/>
    <property type="evidence" value="ECO:0007669"/>
    <property type="project" value="UniProtKB-KW"/>
</dbReference>
<dbReference type="PANTHER" id="PTHR30050:SF2">
    <property type="entry name" value="CHROMOSOMAL REPLICATION INITIATOR PROTEIN DNAA"/>
    <property type="match status" value="1"/>
</dbReference>
<dbReference type="Gene3D" id="3.30.300.180">
    <property type="match status" value="1"/>
</dbReference>
<keyword evidence="7" id="KW-0238">DNA-binding</keyword>
<dbReference type="NCBIfam" id="TIGR00362">
    <property type="entry name" value="DnaA"/>
    <property type="match status" value="1"/>
</dbReference>
<dbReference type="InterPro" id="IPR013317">
    <property type="entry name" value="DnaA_dom"/>
</dbReference>
<sequence>MDNIDELWDRCSLALKESVSDAVWQMWLSKILPVDITGDNLTIGVPNSVVRTRINDRFLGLIRDAASAEAGQPLEVLLIIVDVDEAYEPLEETENPADIVPLPNSAPVQTSSSSRATGSVRLDPRFTFDSFVSASSNRLAFAAAQTVAETPGRSYNPLFIQGASGLGKTHLLHAIGNYVLENYPTHRVLYVTTETFLNDFVDAMRSRTTVAFKRHYRECDVLLIDDVQFMQNKEALQEELFHTYNTLHGAGKQIVLTSDRAPKSIETLEDRLRSRLLSGLLAEIDPPDLETRLAILRTKAMSDHIELPDDVGEFIATNVKDNIRELEGALTRVSAFAHLSNAPISLELAEMVLSDIGTEPKLITPDMILDAVAEAYGLSVEELVGPRRARPLVTARHVAMYLIRTLTDYSYPSIGKVFGGRDHSTCISAYEKISEQMKERRQLYEQVTALILQIKGSG</sequence>
<comment type="similarity">
    <text evidence="1">Belongs to the DnaA family.</text>
</comment>
<keyword evidence="6" id="KW-0446">Lipid-binding</keyword>
<evidence type="ECO:0000256" key="5">
    <source>
        <dbReference type="ARBA" id="ARBA00022840"/>
    </source>
</evidence>
<dbReference type="SMART" id="SM00760">
    <property type="entry name" value="Bac_DnaA_C"/>
    <property type="match status" value="1"/>
</dbReference>
<dbReference type="AlphaFoldDB" id="A0A6J6ZCZ9"/>
<dbReference type="InterPro" id="IPR027417">
    <property type="entry name" value="P-loop_NTPase"/>
</dbReference>
<dbReference type="InterPro" id="IPR020591">
    <property type="entry name" value="Chromosome_initiator_DnaA-like"/>
</dbReference>
<dbReference type="Gene3D" id="1.10.1750.10">
    <property type="match status" value="1"/>
</dbReference>
<dbReference type="EMBL" id="CAFBLT010000001">
    <property type="protein sequence ID" value="CAB4872923.1"/>
    <property type="molecule type" value="Genomic_DNA"/>
</dbReference>
<dbReference type="PANTHER" id="PTHR30050">
    <property type="entry name" value="CHROMOSOMAL REPLICATION INITIATOR PROTEIN DNAA"/>
    <property type="match status" value="1"/>
</dbReference>
<feature type="domain" description="AAA+ ATPase" evidence="9">
    <location>
        <begin position="154"/>
        <end position="282"/>
    </location>
</feature>
<dbReference type="CDD" id="cd06571">
    <property type="entry name" value="Bac_DnaA_C"/>
    <property type="match status" value="1"/>
</dbReference>
<dbReference type="InterPro" id="IPR038454">
    <property type="entry name" value="DnaA_N_sf"/>
</dbReference>
<evidence type="ECO:0000313" key="11">
    <source>
        <dbReference type="EMBL" id="CAB4817038.1"/>
    </source>
</evidence>
<keyword evidence="5" id="KW-0067">ATP-binding</keyword>
<dbReference type="InterPro" id="IPR010921">
    <property type="entry name" value="Trp_repressor/repl_initiator"/>
</dbReference>
<evidence type="ECO:0000256" key="4">
    <source>
        <dbReference type="ARBA" id="ARBA00022741"/>
    </source>
</evidence>
<dbReference type="Pfam" id="PF11638">
    <property type="entry name" value="DnaA_N"/>
    <property type="match status" value="1"/>
</dbReference>
<feature type="region of interest" description="Disordered" evidence="8">
    <location>
        <begin position="93"/>
        <end position="117"/>
    </location>
</feature>
<dbReference type="GO" id="GO:0008289">
    <property type="term" value="F:lipid binding"/>
    <property type="evidence" value="ECO:0007669"/>
    <property type="project" value="UniProtKB-KW"/>
</dbReference>
<keyword evidence="2" id="KW-0963">Cytoplasm</keyword>
<dbReference type="HAMAP" id="MF_00377">
    <property type="entry name" value="DnaA_bact"/>
    <property type="match status" value="1"/>
</dbReference>
<evidence type="ECO:0000256" key="7">
    <source>
        <dbReference type="ARBA" id="ARBA00023125"/>
    </source>
</evidence>
<dbReference type="FunFam" id="3.40.50.300:FF:000668">
    <property type="entry name" value="Chromosomal replication initiator protein DnaA"/>
    <property type="match status" value="1"/>
</dbReference>